<proteinExistence type="predicted"/>
<dbReference type="Proteomes" id="UP001165186">
    <property type="component" value="Unassembled WGS sequence"/>
</dbReference>
<dbReference type="EMBL" id="BSXG01000020">
    <property type="protein sequence ID" value="GME25525.1"/>
    <property type="molecule type" value="Genomic_DNA"/>
</dbReference>
<evidence type="ECO:0000313" key="1">
    <source>
        <dbReference type="EMBL" id="GME25525.1"/>
    </source>
</evidence>
<protein>
    <submittedName>
        <fullName evidence="1">Pentatricopeptide repeat domain-containing protein</fullName>
    </submittedName>
</protein>
<accession>A0ACB5RYG3</accession>
<keyword evidence="2" id="KW-1185">Reference proteome</keyword>
<reference evidence="1" key="1">
    <citation type="submission" date="2024-09" db="EMBL/GenBank/DDBJ databases">
        <title>Draft Genome Sequences of Neofusicoccum parvum.</title>
        <authorList>
            <person name="Ashida A."/>
            <person name="Camagna M."/>
            <person name="Tanaka A."/>
            <person name="Takemoto D."/>
        </authorList>
    </citation>
    <scope>NUCLEOTIDE SEQUENCE</scope>
    <source>
        <strain evidence="1">PPO83</strain>
    </source>
</reference>
<comment type="caution">
    <text evidence="1">The sequence shown here is derived from an EMBL/GenBank/DDBJ whole genome shotgun (WGS) entry which is preliminary data.</text>
</comment>
<sequence length="862" mass="97293">MQKCTANTSVRAHHHLAHRHGRRPASAHLADAQLTSPPLVPRVRATTKPDDRFLRSPKLLHRQCHGGSQTMHTLWSRTLRATKSSCRCRQCLSYSTAVARRATSAARKRFLCLPSSTILYSAIFACAAVADGHAKQQRREQWNHAINDAKENLKHGDAPARTTAAAEDEQTPDELQIKKVAVDTKTPSILLDMFSDMAPEDLANMLKDAASDAEDPAKAEALMRDWLHRRMERALERAKERGAVPKKYEAHEKAILEWDDAHRFSMLQADRPEWPVHTGPPIDQNNLPPQSLYAADGRKLEGLESRWTRRKIQTMNLSMAKLVLRVVWATDLAAYPLLREWDSSLPEVWIPENVYWVAIKKPAQKKKFLDRINEFLQATKNPQVDEDVPEYRPIYHHHPDYQQDSDGDFHRKCHAMNARIFAAFDQCFQGKINVPQAVSNVCEEILTSSAPPNITTYSALIMGFSRLKQHKICEMVIDSMHEVHMRPDEISCTATLTHYITTDNPRSFTRFFQLMTGISTTNYALMLARPTLTLSHAATLAKFNNRVLRHPRSPHKLIQKVHPTPRVLNTIVAGLLKFHGLERTIEICANLATDGWGFDADGLTRFLHACAERADWDAGLAVWQQLQHLRALRPPSRPLDRSTYLHMLGLCWKCERDDVFGEVLREAEVHGGYRAGALKKDLEKMKRRGLDVFDAVAERRENWLLRRDLAAKFEAEGKLIAHLGDDDAHRRDEDGVVDDDIDDDDGASVFDGFESAAHVAARAAAARAVGEVWPAGEIDDDGVDDEDGAEPRVRWRPPPPSSQQQQQQQAVGRDKKTPGPQTEDPPHGWLSSCSRRGEEGGKKKWRKKRDDGGGGGDDWALD</sequence>
<organism evidence="1 2">
    <name type="scientific">Neofusicoccum parvum</name>
    <dbReference type="NCBI Taxonomy" id="310453"/>
    <lineage>
        <taxon>Eukaryota</taxon>
        <taxon>Fungi</taxon>
        <taxon>Dikarya</taxon>
        <taxon>Ascomycota</taxon>
        <taxon>Pezizomycotina</taxon>
        <taxon>Dothideomycetes</taxon>
        <taxon>Dothideomycetes incertae sedis</taxon>
        <taxon>Botryosphaeriales</taxon>
        <taxon>Botryosphaeriaceae</taxon>
        <taxon>Neofusicoccum</taxon>
    </lineage>
</organism>
<evidence type="ECO:0000313" key="2">
    <source>
        <dbReference type="Proteomes" id="UP001165186"/>
    </source>
</evidence>
<gene>
    <name evidence="1" type="primary">g11367</name>
    <name evidence="1" type="ORF">NpPPO83_00011367</name>
</gene>
<name>A0ACB5RYG3_9PEZI</name>